<evidence type="ECO:0008006" key="3">
    <source>
        <dbReference type="Google" id="ProtNLM"/>
    </source>
</evidence>
<dbReference type="Gene3D" id="1.25.40.10">
    <property type="entry name" value="Tetratricopeptide repeat domain"/>
    <property type="match status" value="1"/>
</dbReference>
<dbReference type="InterPro" id="IPR011990">
    <property type="entry name" value="TPR-like_helical_dom_sf"/>
</dbReference>
<dbReference type="VEuPathDB" id="FungiDB:sscle_01g010840"/>
<organism evidence="1 2">
    <name type="scientific">Sclerotinia sclerotiorum (strain ATCC 18683 / 1980 / Ss-1)</name>
    <name type="common">White mold</name>
    <name type="synonym">Whetzelinia sclerotiorum</name>
    <dbReference type="NCBI Taxonomy" id="665079"/>
    <lineage>
        <taxon>Eukaryota</taxon>
        <taxon>Fungi</taxon>
        <taxon>Dikarya</taxon>
        <taxon>Ascomycota</taxon>
        <taxon>Pezizomycotina</taxon>
        <taxon>Leotiomycetes</taxon>
        <taxon>Helotiales</taxon>
        <taxon>Sclerotiniaceae</taxon>
        <taxon>Sclerotinia</taxon>
    </lineage>
</organism>
<evidence type="ECO:0000313" key="2">
    <source>
        <dbReference type="Proteomes" id="UP000177798"/>
    </source>
</evidence>
<dbReference type="Proteomes" id="UP000177798">
    <property type="component" value="Chromosome 1"/>
</dbReference>
<dbReference type="AlphaFoldDB" id="A0A1D9PUB6"/>
<protein>
    <recommendedName>
        <fullName evidence="3">Kinesin light chain</fullName>
    </recommendedName>
</protein>
<dbReference type="EMBL" id="CP017814">
    <property type="protein sequence ID" value="APA06314.1"/>
    <property type="molecule type" value="Genomic_DNA"/>
</dbReference>
<accession>A0A1D9PUB6</accession>
<name>A0A1D9PUB6_SCLS1</name>
<dbReference type="Pfam" id="PF13424">
    <property type="entry name" value="TPR_12"/>
    <property type="match status" value="1"/>
</dbReference>
<dbReference type="PANTHER" id="PTHR46082:SF6">
    <property type="entry name" value="AAA+ ATPASE DOMAIN-CONTAINING PROTEIN-RELATED"/>
    <property type="match status" value="1"/>
</dbReference>
<dbReference type="SUPFAM" id="SSF48452">
    <property type="entry name" value="TPR-like"/>
    <property type="match status" value="1"/>
</dbReference>
<dbReference type="RefSeq" id="XP_001596984.1">
    <property type="nucleotide sequence ID" value="XM_001596934.1"/>
</dbReference>
<dbReference type="PANTHER" id="PTHR46082">
    <property type="entry name" value="ATP/GTP-BINDING PROTEIN-RELATED"/>
    <property type="match status" value="1"/>
</dbReference>
<dbReference type="InterPro" id="IPR053137">
    <property type="entry name" value="NLR-like"/>
</dbReference>
<reference evidence="2" key="1">
    <citation type="journal article" date="2017" name="Genome Biol. Evol.">
        <title>The complete genome sequence of the phytopathogenic fungus Sclerotinia sclerotiorum reveals insights into the genome architecture of broad host range pathogens.</title>
        <authorList>
            <person name="Derbyshire M."/>
            <person name="Denton-Giles M."/>
            <person name="Hegedus D."/>
            <person name="Seifbarghy S."/>
            <person name="Rollins J."/>
            <person name="van Kan J."/>
            <person name="Seidl M.F."/>
            <person name="Faino L."/>
            <person name="Mbengue M."/>
            <person name="Navaud O."/>
            <person name="Raffaele S."/>
            <person name="Hammond-Kosack K."/>
            <person name="Heard S."/>
            <person name="Oliver R."/>
        </authorList>
    </citation>
    <scope>NUCLEOTIDE SEQUENCE [LARGE SCALE GENOMIC DNA]</scope>
    <source>
        <strain evidence="2">ATCC 18683 / 1980 / Ss-1</strain>
    </source>
</reference>
<dbReference type="KEGG" id="ssl:SS1G_01177"/>
<evidence type="ECO:0000313" key="1">
    <source>
        <dbReference type="EMBL" id="APA06314.1"/>
    </source>
</evidence>
<sequence length="355" mass="40745">MTPDDRKVNMSIYSTYEIIYIGLEHRDGEDSRDAAELLKMLSFLYRENIEFSMLVAAATNPPIEKKLQQARSKVMLVVPKKRPKWRQVLWEWAIASMEPIMRDCEPPVLPSALEEVNTGHPFDEDWLRNALALLSQLGLTMHNPISDSYSIHPVVHIWARERPMTSTSEQAIWSRATTNVLARSILIQPPPDKLDLDEKLRRSLLPHVKHVRDYQQRICSQLVENMEARKTRKRAEEHPTTLKVKDTLASMLSRRGQFNEAKKMLEEVVETMTRVLGPNHEDTLIARHNLGKALSNFFLHGEALTVQTDVHSRMTYTLGPLHLSTLNVQESIAVAYLHLGRSKNDLQKALDLIIL</sequence>
<gene>
    <name evidence="1" type="ORF">sscle_01g010840</name>
</gene>
<dbReference type="OrthoDB" id="5086500at2759"/>
<proteinExistence type="predicted"/>